<evidence type="ECO:0000256" key="5">
    <source>
        <dbReference type="ARBA" id="ARBA00022833"/>
    </source>
</evidence>
<comment type="subcellular location">
    <subcellularLocation>
        <location evidence="1">Mitochondrion</location>
    </subcellularLocation>
</comment>
<keyword evidence="7" id="KW-0496">Mitochondrion</keyword>
<keyword evidence="3" id="KW-0479">Metal-binding</keyword>
<dbReference type="Gene3D" id="3.30.830.10">
    <property type="entry name" value="Metalloenzyme, LuxS/M16 peptidase-like"/>
    <property type="match status" value="1"/>
</dbReference>
<dbReference type="Proteomes" id="UP001396334">
    <property type="component" value="Unassembled WGS sequence"/>
</dbReference>
<evidence type="ECO:0000313" key="10">
    <source>
        <dbReference type="Proteomes" id="UP001396334"/>
    </source>
</evidence>
<dbReference type="PANTHER" id="PTHR11851:SF149">
    <property type="entry name" value="GH01077P"/>
    <property type="match status" value="1"/>
</dbReference>
<evidence type="ECO:0000256" key="1">
    <source>
        <dbReference type="ARBA" id="ARBA00004173"/>
    </source>
</evidence>
<comment type="caution">
    <text evidence="9">The sequence shown here is derived from an EMBL/GenBank/DDBJ whole genome shotgun (WGS) entry which is preliminary data.</text>
</comment>
<evidence type="ECO:0000256" key="7">
    <source>
        <dbReference type="ARBA" id="ARBA00023128"/>
    </source>
</evidence>
<reference evidence="9 10" key="1">
    <citation type="journal article" date="2024" name="G3 (Bethesda)">
        <title>Genome assembly of Hibiscus sabdariffa L. provides insights into metabolisms of medicinal natural products.</title>
        <authorList>
            <person name="Kim T."/>
        </authorList>
    </citation>
    <scope>NUCLEOTIDE SEQUENCE [LARGE SCALE GENOMIC DNA]</scope>
    <source>
        <strain evidence="9">TK-2024</strain>
        <tissue evidence="9">Old leaves</tissue>
    </source>
</reference>
<dbReference type="EMBL" id="JBBPBN010000024">
    <property type="protein sequence ID" value="KAK9010311.1"/>
    <property type="molecule type" value="Genomic_DNA"/>
</dbReference>
<accession>A0ABR2RC09</accession>
<organism evidence="9 10">
    <name type="scientific">Hibiscus sabdariffa</name>
    <name type="common">roselle</name>
    <dbReference type="NCBI Taxonomy" id="183260"/>
    <lineage>
        <taxon>Eukaryota</taxon>
        <taxon>Viridiplantae</taxon>
        <taxon>Streptophyta</taxon>
        <taxon>Embryophyta</taxon>
        <taxon>Tracheophyta</taxon>
        <taxon>Spermatophyta</taxon>
        <taxon>Magnoliopsida</taxon>
        <taxon>eudicotyledons</taxon>
        <taxon>Gunneridae</taxon>
        <taxon>Pentapetalae</taxon>
        <taxon>rosids</taxon>
        <taxon>malvids</taxon>
        <taxon>Malvales</taxon>
        <taxon>Malvaceae</taxon>
        <taxon>Malvoideae</taxon>
        <taxon>Hibiscus</taxon>
    </lineage>
</organism>
<protein>
    <recommendedName>
        <fullName evidence="8">Peptidase M16 C-terminal domain-containing protein</fullName>
    </recommendedName>
</protein>
<dbReference type="InterPro" id="IPR050361">
    <property type="entry name" value="MPP/UQCRC_Complex"/>
</dbReference>
<evidence type="ECO:0000256" key="2">
    <source>
        <dbReference type="ARBA" id="ARBA00022670"/>
    </source>
</evidence>
<name>A0ABR2RC09_9ROSI</name>
<dbReference type="InterPro" id="IPR007863">
    <property type="entry name" value="Peptidase_M16_C"/>
</dbReference>
<evidence type="ECO:0000256" key="6">
    <source>
        <dbReference type="ARBA" id="ARBA00023049"/>
    </source>
</evidence>
<evidence type="ECO:0000256" key="3">
    <source>
        <dbReference type="ARBA" id="ARBA00022723"/>
    </source>
</evidence>
<dbReference type="SUPFAM" id="SSF63411">
    <property type="entry name" value="LuxS/MPP-like metallohydrolase"/>
    <property type="match status" value="1"/>
</dbReference>
<sequence>MLMAMGEDFQAKPTMVLDQIQDVTDGTFCDMKICHQLSTVDEGHRTCQFKLLDNTIEGAIGLCGINVEPREIELHEEYNRFKNKDLIVLELDEKSFWVGPSDFEDSFNIRHSIDPLRDGVYIIRRLTKRTILGLANNIKSITKRDLEKYIQRHYNTGLRMVIVVFEVVKLEEVVEQVKKLFTKLSSNAITAYQLVLYEPTTFIGFENADSIVLMVIEAMLGSWSKNVGDTHATSLTNYPLVLVVFKDRHQELHTTHSPQFLDLRNQHGIWSHSDYGFDVRNEVFDAGVWPELRSFLNTNLGLVPTYWKGFAKLEPDSWLKTATAN</sequence>
<dbReference type="PANTHER" id="PTHR11851">
    <property type="entry name" value="METALLOPROTEASE"/>
    <property type="match status" value="1"/>
</dbReference>
<evidence type="ECO:0000256" key="4">
    <source>
        <dbReference type="ARBA" id="ARBA00022801"/>
    </source>
</evidence>
<feature type="domain" description="Peptidase M16 C-terminal" evidence="8">
    <location>
        <begin position="140"/>
        <end position="201"/>
    </location>
</feature>
<dbReference type="InterPro" id="IPR011249">
    <property type="entry name" value="Metalloenz_LuxS/M16"/>
</dbReference>
<evidence type="ECO:0000259" key="8">
    <source>
        <dbReference type="Pfam" id="PF05193"/>
    </source>
</evidence>
<keyword evidence="5" id="KW-0862">Zinc</keyword>
<keyword evidence="2" id="KW-0645">Protease</keyword>
<keyword evidence="4" id="KW-0378">Hydrolase</keyword>
<evidence type="ECO:0000313" key="9">
    <source>
        <dbReference type="EMBL" id="KAK9010311.1"/>
    </source>
</evidence>
<gene>
    <name evidence="9" type="ORF">V6N11_036822</name>
</gene>
<keyword evidence="10" id="KW-1185">Reference proteome</keyword>
<proteinExistence type="predicted"/>
<dbReference type="Pfam" id="PF05193">
    <property type="entry name" value="Peptidase_M16_C"/>
    <property type="match status" value="1"/>
</dbReference>
<keyword evidence="6" id="KW-0482">Metalloprotease</keyword>